<keyword evidence="2 4" id="KW-0442">Lipid degradation</keyword>
<evidence type="ECO:0000256" key="3">
    <source>
        <dbReference type="ARBA" id="ARBA00023098"/>
    </source>
</evidence>
<reference evidence="7" key="2">
    <citation type="submission" date="2023-06" db="EMBL/GenBank/DDBJ databases">
        <authorList>
            <consortium name="Lawrence Berkeley National Laboratory"/>
            <person name="Haridas S."/>
            <person name="Hensen N."/>
            <person name="Bonometti L."/>
            <person name="Westerberg I."/>
            <person name="Brannstrom I.O."/>
            <person name="Guillou S."/>
            <person name="Cros-Aarteil S."/>
            <person name="Calhoun S."/>
            <person name="Kuo A."/>
            <person name="Mondo S."/>
            <person name="Pangilinan J."/>
            <person name="Riley R."/>
            <person name="Labutti K."/>
            <person name="Andreopoulos B."/>
            <person name="Lipzen A."/>
            <person name="Chen C."/>
            <person name="Yanf M."/>
            <person name="Daum C."/>
            <person name="Ng V."/>
            <person name="Clum A."/>
            <person name="Steindorff A."/>
            <person name="Ohm R."/>
            <person name="Martin F."/>
            <person name="Silar P."/>
            <person name="Natvig D."/>
            <person name="Lalanne C."/>
            <person name="Gautier V."/>
            <person name="Ament-Velasquez S.L."/>
            <person name="Kruys A."/>
            <person name="Hutchinson M.I."/>
            <person name="Powell A.J."/>
            <person name="Barry K."/>
            <person name="Miller A.N."/>
            <person name="Grigoriev I.V."/>
            <person name="Debuchy R."/>
            <person name="Gladieux P."/>
            <person name="Thoren M.H."/>
            <person name="Johannesson H."/>
        </authorList>
    </citation>
    <scope>NUCLEOTIDE SEQUENCE</scope>
    <source>
        <strain evidence="7">CBS 314.62</strain>
    </source>
</reference>
<dbReference type="SUPFAM" id="SSF53474">
    <property type="entry name" value="alpha/beta-Hydrolases"/>
    <property type="match status" value="1"/>
</dbReference>
<dbReference type="AlphaFoldDB" id="A0AAE0X600"/>
<dbReference type="InterPro" id="IPR029058">
    <property type="entry name" value="AB_hydrolase_fold"/>
</dbReference>
<dbReference type="PANTHER" id="PTHR10272">
    <property type="entry name" value="PLATELET-ACTIVATING FACTOR ACETYLHYDROLASE"/>
    <property type="match status" value="1"/>
</dbReference>
<dbReference type="PIRSF" id="PIRSF018169">
    <property type="entry name" value="PAF_acetylhydrolase"/>
    <property type="match status" value="1"/>
</dbReference>
<comment type="similarity">
    <text evidence="4">Belongs to the serine esterase family.</text>
</comment>
<gene>
    <name evidence="7" type="ORF">B0T22DRAFT_466340</name>
</gene>
<keyword evidence="1 4" id="KW-0378">Hydrolase</keyword>
<dbReference type="PANTHER" id="PTHR10272:SF7">
    <property type="entry name" value="PHOSPHOLIPASE-RELATED"/>
    <property type="match status" value="1"/>
</dbReference>
<evidence type="ECO:0000256" key="6">
    <source>
        <dbReference type="SAM" id="MobiDB-lite"/>
    </source>
</evidence>
<dbReference type="Pfam" id="PF03403">
    <property type="entry name" value="PAF-AH_p_II"/>
    <property type="match status" value="1"/>
</dbReference>
<comment type="catalytic activity">
    <reaction evidence="4">
        <text>a 1-O-alkyl-2-acetyl-sn-glycero-3-phosphocholine + H2O = a 1-O-alkyl-sn-glycero-3-phosphocholine + acetate + H(+)</text>
        <dbReference type="Rhea" id="RHEA:17777"/>
        <dbReference type="ChEBI" id="CHEBI:15377"/>
        <dbReference type="ChEBI" id="CHEBI:15378"/>
        <dbReference type="ChEBI" id="CHEBI:30089"/>
        <dbReference type="ChEBI" id="CHEBI:30909"/>
        <dbReference type="ChEBI" id="CHEBI:36707"/>
        <dbReference type="EC" id="3.1.1.47"/>
    </reaction>
</comment>
<dbReference type="InterPro" id="IPR016715">
    <property type="entry name" value="PAF_acetylhydro_eukaryote"/>
</dbReference>
<evidence type="ECO:0000256" key="2">
    <source>
        <dbReference type="ARBA" id="ARBA00022963"/>
    </source>
</evidence>
<dbReference type="GO" id="GO:0016042">
    <property type="term" value="P:lipid catabolic process"/>
    <property type="evidence" value="ECO:0007669"/>
    <property type="project" value="UniProtKB-KW"/>
</dbReference>
<dbReference type="GO" id="GO:0003847">
    <property type="term" value="F:1-alkyl-2-acetylglycerophosphocholine esterase activity"/>
    <property type="evidence" value="ECO:0007669"/>
    <property type="project" value="UniProtKB-UniRule"/>
</dbReference>
<dbReference type="EC" id="3.1.1.47" evidence="4"/>
<protein>
    <recommendedName>
        <fullName evidence="4">Putative phospholipase</fullName>
        <ecNumber evidence="4">3.1.1.47</ecNumber>
    </recommendedName>
</protein>
<organism evidence="7 8">
    <name type="scientific">Podospora appendiculata</name>
    <dbReference type="NCBI Taxonomy" id="314037"/>
    <lineage>
        <taxon>Eukaryota</taxon>
        <taxon>Fungi</taxon>
        <taxon>Dikarya</taxon>
        <taxon>Ascomycota</taxon>
        <taxon>Pezizomycotina</taxon>
        <taxon>Sordariomycetes</taxon>
        <taxon>Sordariomycetidae</taxon>
        <taxon>Sordariales</taxon>
        <taxon>Podosporaceae</taxon>
        <taxon>Podospora</taxon>
    </lineage>
</organism>
<keyword evidence="3 4" id="KW-0443">Lipid metabolism</keyword>
<evidence type="ECO:0000256" key="4">
    <source>
        <dbReference type="PIRNR" id="PIRNR018169"/>
    </source>
</evidence>
<sequence length="580" mass="63295">MASLFSRLNPVPTFPEHTGPHKVGTVDIEIPVSVLDAPSPTPKGAADVHTVQCRIFYPAIPESDGSGHKRIPWLPSPQRLQVSAYAQFLGIGPVAASLLSFIPRHLHYVLVPAHKNATLLRPDPDSPNPRWPTVIFSHGLGGNRNTYSHVAGSLASHGVVVVCPEHRDGSAAVSLVRDPKNQDRFFVKNTRHALPYIRIPHKQTTEIWEARDKQMRIRLWELGLGMEALVAIDNGNEQTIKSNMNSSTPEAALLQFAGLLDVQQPGRVIFGGHSFGAATMVQLLKSTYYADVPEVTNMTSPLFVPKKSSAISRQITARNPSFLLDMWCFPLMSAASAPLFNLPLPVYADDHSAPGGDGLLAIESQAFYKWKENLHMKARILSPEPSNQVVSPTAFERPTGIKMSEPSFFWVETSAHLSQSDFGILFPWLTKKVFGAEQPERCLRLNTRAQLQFLRNNGYSVARTWVGDLVDGAGGVKEEMTVPVGGDRGIDDGINDDEAILARDEIGTIEAWKWIDIVGMGGKAGPTELEGLARAAHDEEQDGADNGGEREMESEMEPALVPGAEGKVASPALDVVVDRD</sequence>
<comment type="caution">
    <text evidence="7">The sequence shown here is derived from an EMBL/GenBank/DDBJ whole genome shotgun (WGS) entry which is preliminary data.</text>
</comment>
<name>A0AAE0X600_9PEZI</name>
<feature type="active site" description="Charge relay system" evidence="5">
    <location>
        <position position="416"/>
    </location>
</feature>
<evidence type="ECO:0000313" key="7">
    <source>
        <dbReference type="EMBL" id="KAK3685706.1"/>
    </source>
</evidence>
<feature type="active site" description="Nucleophile" evidence="5">
    <location>
        <position position="274"/>
    </location>
</feature>
<reference evidence="7" key="1">
    <citation type="journal article" date="2023" name="Mol. Phylogenet. Evol.">
        <title>Genome-scale phylogeny and comparative genomics of the fungal order Sordariales.</title>
        <authorList>
            <person name="Hensen N."/>
            <person name="Bonometti L."/>
            <person name="Westerberg I."/>
            <person name="Brannstrom I.O."/>
            <person name="Guillou S."/>
            <person name="Cros-Aarteil S."/>
            <person name="Calhoun S."/>
            <person name="Haridas S."/>
            <person name="Kuo A."/>
            <person name="Mondo S."/>
            <person name="Pangilinan J."/>
            <person name="Riley R."/>
            <person name="LaButti K."/>
            <person name="Andreopoulos B."/>
            <person name="Lipzen A."/>
            <person name="Chen C."/>
            <person name="Yan M."/>
            <person name="Daum C."/>
            <person name="Ng V."/>
            <person name="Clum A."/>
            <person name="Steindorff A."/>
            <person name="Ohm R.A."/>
            <person name="Martin F."/>
            <person name="Silar P."/>
            <person name="Natvig D.O."/>
            <person name="Lalanne C."/>
            <person name="Gautier V."/>
            <person name="Ament-Velasquez S.L."/>
            <person name="Kruys A."/>
            <person name="Hutchinson M.I."/>
            <person name="Powell A.J."/>
            <person name="Barry K."/>
            <person name="Miller A.N."/>
            <person name="Grigoriev I.V."/>
            <person name="Debuchy R."/>
            <person name="Gladieux P."/>
            <person name="Hiltunen Thoren M."/>
            <person name="Johannesson H."/>
        </authorList>
    </citation>
    <scope>NUCLEOTIDE SEQUENCE</scope>
    <source>
        <strain evidence="7">CBS 314.62</strain>
    </source>
</reference>
<keyword evidence="8" id="KW-1185">Reference proteome</keyword>
<dbReference type="Proteomes" id="UP001270362">
    <property type="component" value="Unassembled WGS sequence"/>
</dbReference>
<accession>A0AAE0X600</accession>
<evidence type="ECO:0000256" key="5">
    <source>
        <dbReference type="PIRSR" id="PIRSR018169-1"/>
    </source>
</evidence>
<feature type="region of interest" description="Disordered" evidence="6">
    <location>
        <begin position="534"/>
        <end position="580"/>
    </location>
</feature>
<proteinExistence type="inferred from homology"/>
<evidence type="ECO:0000313" key="8">
    <source>
        <dbReference type="Proteomes" id="UP001270362"/>
    </source>
</evidence>
<feature type="active site" description="Charge relay system" evidence="5">
    <location>
        <position position="325"/>
    </location>
</feature>
<dbReference type="EMBL" id="JAULSO010000003">
    <property type="protein sequence ID" value="KAK3685706.1"/>
    <property type="molecule type" value="Genomic_DNA"/>
</dbReference>
<evidence type="ECO:0000256" key="1">
    <source>
        <dbReference type="ARBA" id="ARBA00022801"/>
    </source>
</evidence>
<dbReference type="Gene3D" id="3.40.50.1820">
    <property type="entry name" value="alpha/beta hydrolase"/>
    <property type="match status" value="1"/>
</dbReference>